<name>A0A1G5IFM1_9BACT</name>
<keyword evidence="2 11" id="KW-0436">Ligase</keyword>
<dbReference type="GO" id="GO:0006260">
    <property type="term" value="P:DNA replication"/>
    <property type="evidence" value="ECO:0007669"/>
    <property type="project" value="UniProtKB-KW"/>
</dbReference>
<keyword evidence="4 11" id="KW-0479">Metal-binding</keyword>
<reference evidence="13 14" key="1">
    <citation type="submission" date="2016-10" db="EMBL/GenBank/DDBJ databases">
        <authorList>
            <person name="de Groot N.N."/>
        </authorList>
    </citation>
    <scope>NUCLEOTIDE SEQUENCE [LARGE SCALE GENOMIC DNA]</scope>
    <source>
        <strain evidence="13 14">AA1</strain>
    </source>
</reference>
<dbReference type="InterPro" id="IPR010994">
    <property type="entry name" value="RuvA_2-like"/>
</dbReference>
<dbReference type="InterPro" id="IPR001679">
    <property type="entry name" value="DNA_ligase"/>
</dbReference>
<dbReference type="SUPFAM" id="SSF50249">
    <property type="entry name" value="Nucleic acid-binding proteins"/>
    <property type="match status" value="1"/>
</dbReference>
<evidence type="ECO:0000256" key="1">
    <source>
        <dbReference type="ARBA" id="ARBA00004067"/>
    </source>
</evidence>
<protein>
    <recommendedName>
        <fullName evidence="11">DNA ligase</fullName>
        <ecNumber evidence="11">6.5.1.2</ecNumber>
    </recommendedName>
    <alternativeName>
        <fullName evidence="11">Polydeoxyribonucleotide synthase [NAD(+)]</fullName>
    </alternativeName>
</protein>
<sequence>MNDIERLVEELTRLNEAYRSGEPLVSDAHYDEKVEALRAMNPAHPYLKAVEPETFNGRGKVRHPVPMLSTEKAYKIEDLERFVNRVDKAALEIGLSSVTYQVMAKLDGLAGRDDGTEFATRGNGFEGYEISSALAKGVIPLGGRGKGLGEIVMSLSYFEANLKEHFEHPRNMVVGIITSDVLNEHAQKALEDKAVRFVPYSELKKWTGSGQEMIETMDAIREEVLDGIDYPVDGLVAQVTDEALRTHMGATSHHHRWQIAIKTRGESAVTTVESVTWQVGRTGKVTPVMEVTPVKVSGATIRRVTAHNLERLRSESVGPGAEIEIIRSGEVIPKLEKVLTPSEAVSIPETCPVCDAPLEEDDKFLLCVNPLCSAKAEQRIVHWFKTLGSADWFGKKTVQKLVEKGYDTLEKIYKLKAVEFQALGFGPVQSENLYNALGISRTESVEDWRFLAAFGVRSLGKSEARNLLSVFPLTELIEKTGEEILEADIKGFKGAKCENIGTGLAGVRETIRHMLALGFVLEYTPLAAEVAESASDSPLSGKGVVFTGKMVRGSREEMQEMARKQGATVQSSVSGKTDYLVCGANVGAKKMEKAREKGVEVIDEDRFYDLVTTGSTKRP</sequence>
<feature type="binding site" evidence="11">
    <location>
        <position position="262"/>
    </location>
    <ligand>
        <name>NAD(+)</name>
        <dbReference type="ChEBI" id="CHEBI:57540"/>
    </ligand>
</feature>
<evidence type="ECO:0000256" key="11">
    <source>
        <dbReference type="HAMAP-Rule" id="MF_01588"/>
    </source>
</evidence>
<feature type="binding site" evidence="11">
    <location>
        <position position="354"/>
    </location>
    <ligand>
        <name>Zn(2+)</name>
        <dbReference type="ChEBI" id="CHEBI:29105"/>
    </ligand>
</feature>
<keyword evidence="11" id="KW-0464">Manganese</keyword>
<feature type="binding site" evidence="11">
    <location>
        <position position="372"/>
    </location>
    <ligand>
        <name>Zn(2+)</name>
        <dbReference type="ChEBI" id="CHEBI:29105"/>
    </ligand>
</feature>
<dbReference type="CDD" id="cd17748">
    <property type="entry name" value="BRCT_DNA_ligase_like"/>
    <property type="match status" value="1"/>
</dbReference>
<dbReference type="Gene3D" id="1.10.287.610">
    <property type="entry name" value="Helix hairpin bin"/>
    <property type="match status" value="1"/>
</dbReference>
<keyword evidence="9 11" id="KW-0234">DNA repair</keyword>
<dbReference type="Pfam" id="PF00533">
    <property type="entry name" value="BRCT"/>
    <property type="match status" value="1"/>
</dbReference>
<dbReference type="STRING" id="419481.SAMN05216233_119106"/>
<keyword evidence="8 11" id="KW-0520">NAD</keyword>
<evidence type="ECO:0000256" key="5">
    <source>
        <dbReference type="ARBA" id="ARBA00022763"/>
    </source>
</evidence>
<feature type="binding site" evidence="11">
    <location>
        <position position="121"/>
    </location>
    <ligand>
        <name>NAD(+)</name>
        <dbReference type="ChEBI" id="CHEBI:57540"/>
    </ligand>
</feature>
<comment type="caution">
    <text evidence="11">Lacks conserved residue(s) required for the propagation of feature annotation.</text>
</comment>
<dbReference type="EC" id="6.5.1.2" evidence="11"/>
<organism evidence="13 14">
    <name type="scientific">Desulfoluna spongiiphila</name>
    <dbReference type="NCBI Taxonomy" id="419481"/>
    <lineage>
        <taxon>Bacteria</taxon>
        <taxon>Pseudomonadati</taxon>
        <taxon>Thermodesulfobacteriota</taxon>
        <taxon>Desulfobacteria</taxon>
        <taxon>Desulfobacterales</taxon>
        <taxon>Desulfolunaceae</taxon>
        <taxon>Desulfoluna</taxon>
    </lineage>
</organism>
<dbReference type="SMART" id="SM00292">
    <property type="entry name" value="BRCT"/>
    <property type="match status" value="1"/>
</dbReference>
<dbReference type="HAMAP" id="MF_01588">
    <property type="entry name" value="DNA_ligase_A"/>
    <property type="match status" value="1"/>
</dbReference>
<dbReference type="GO" id="GO:0003911">
    <property type="term" value="F:DNA ligase (NAD+) activity"/>
    <property type="evidence" value="ECO:0007669"/>
    <property type="project" value="UniProtKB-UniRule"/>
</dbReference>
<feature type="binding site" evidence="11">
    <location>
        <position position="150"/>
    </location>
    <ligand>
        <name>NAD(+)</name>
        <dbReference type="ChEBI" id="CHEBI:57540"/>
    </ligand>
</feature>
<evidence type="ECO:0000256" key="9">
    <source>
        <dbReference type="ARBA" id="ARBA00023204"/>
    </source>
</evidence>
<dbReference type="RefSeq" id="WP_092213812.1">
    <property type="nucleotide sequence ID" value="NZ_FMUX01000019.1"/>
</dbReference>
<evidence type="ECO:0000259" key="12">
    <source>
        <dbReference type="PROSITE" id="PS50172"/>
    </source>
</evidence>
<evidence type="ECO:0000256" key="3">
    <source>
        <dbReference type="ARBA" id="ARBA00022705"/>
    </source>
</evidence>
<dbReference type="PIRSF" id="PIRSF001604">
    <property type="entry name" value="LigA"/>
    <property type="match status" value="1"/>
</dbReference>
<feature type="binding site" evidence="11">
    <location>
        <position position="351"/>
    </location>
    <ligand>
        <name>Zn(2+)</name>
        <dbReference type="ChEBI" id="CHEBI:29105"/>
    </ligand>
</feature>
<dbReference type="InterPro" id="IPR001357">
    <property type="entry name" value="BRCT_dom"/>
</dbReference>
<dbReference type="InterPro" id="IPR004150">
    <property type="entry name" value="NAD_DNA_ligase_OB"/>
</dbReference>
<dbReference type="SMART" id="SM00532">
    <property type="entry name" value="LIGANc"/>
    <property type="match status" value="1"/>
</dbReference>
<keyword evidence="5 11" id="KW-0227">DNA damage</keyword>
<dbReference type="AlphaFoldDB" id="A0A1G5IFM1"/>
<evidence type="ECO:0000313" key="14">
    <source>
        <dbReference type="Proteomes" id="UP000198870"/>
    </source>
</evidence>
<feature type="active site" description="N6-AMP-lysine intermediate" evidence="11">
    <location>
        <position position="105"/>
    </location>
</feature>
<dbReference type="OrthoDB" id="9759736at2"/>
<comment type="cofactor">
    <cofactor evidence="11">
        <name>Mg(2+)</name>
        <dbReference type="ChEBI" id="CHEBI:18420"/>
    </cofactor>
    <cofactor evidence="11">
        <name>Mn(2+)</name>
        <dbReference type="ChEBI" id="CHEBI:29035"/>
    </cofactor>
</comment>
<dbReference type="Pfam" id="PF03120">
    <property type="entry name" value="OB_DNA_ligase"/>
    <property type="match status" value="1"/>
</dbReference>
<gene>
    <name evidence="11" type="primary">ligA</name>
    <name evidence="13" type="ORF">SAMN05216233_119106</name>
</gene>
<evidence type="ECO:0000256" key="10">
    <source>
        <dbReference type="ARBA" id="ARBA00034005"/>
    </source>
</evidence>
<dbReference type="InterPro" id="IPR013840">
    <property type="entry name" value="DNAligase_N"/>
</dbReference>
<feature type="binding site" evidence="11">
    <location>
        <begin position="69"/>
        <end position="70"/>
    </location>
    <ligand>
        <name>NAD(+)</name>
        <dbReference type="ChEBI" id="CHEBI:57540"/>
    </ligand>
</feature>
<dbReference type="Gene3D" id="3.40.50.10190">
    <property type="entry name" value="BRCT domain"/>
    <property type="match status" value="1"/>
</dbReference>
<dbReference type="EMBL" id="FMUX01000019">
    <property type="protein sequence ID" value="SCY74804.1"/>
    <property type="molecule type" value="Genomic_DNA"/>
</dbReference>
<dbReference type="Proteomes" id="UP000198870">
    <property type="component" value="Unassembled WGS sequence"/>
</dbReference>
<keyword evidence="3 11" id="KW-0235">DNA replication</keyword>
<dbReference type="Gene3D" id="2.40.50.140">
    <property type="entry name" value="Nucleic acid-binding proteins"/>
    <property type="match status" value="1"/>
</dbReference>
<accession>A0A1G5IFM1</accession>
<comment type="catalytic activity">
    <reaction evidence="10 11">
        <text>NAD(+) + (deoxyribonucleotide)n-3'-hydroxyl + 5'-phospho-(deoxyribonucleotide)m = (deoxyribonucleotide)n+m + AMP + beta-nicotinamide D-nucleotide.</text>
        <dbReference type="EC" id="6.5.1.2"/>
    </reaction>
</comment>
<dbReference type="InterPro" id="IPR013839">
    <property type="entry name" value="DNAligase_adenylation"/>
</dbReference>
<feature type="domain" description="BRCT" evidence="12">
    <location>
        <begin position="534"/>
        <end position="619"/>
    </location>
</feature>
<dbReference type="SUPFAM" id="SSF56091">
    <property type="entry name" value="DNA ligase/mRNA capping enzyme, catalytic domain"/>
    <property type="match status" value="1"/>
</dbReference>
<evidence type="ECO:0000256" key="6">
    <source>
        <dbReference type="ARBA" id="ARBA00022833"/>
    </source>
</evidence>
<feature type="binding site" evidence="11">
    <location>
        <position position="367"/>
    </location>
    <ligand>
        <name>Zn(2+)</name>
        <dbReference type="ChEBI" id="CHEBI:29105"/>
    </ligand>
</feature>
<dbReference type="Gene3D" id="3.30.470.30">
    <property type="entry name" value="DNA ligase/mRNA capping enzyme"/>
    <property type="match status" value="1"/>
</dbReference>
<proteinExistence type="inferred from homology"/>
<evidence type="ECO:0000256" key="4">
    <source>
        <dbReference type="ARBA" id="ARBA00022723"/>
    </source>
</evidence>
<keyword evidence="6 11" id="KW-0862">Zinc</keyword>
<dbReference type="SUPFAM" id="SSF47781">
    <property type="entry name" value="RuvA domain 2-like"/>
    <property type="match status" value="1"/>
</dbReference>
<dbReference type="GO" id="GO:0046872">
    <property type="term" value="F:metal ion binding"/>
    <property type="evidence" value="ECO:0007669"/>
    <property type="project" value="UniProtKB-KW"/>
</dbReference>
<dbReference type="PROSITE" id="PS01056">
    <property type="entry name" value="DNA_LIGASE_N2"/>
    <property type="match status" value="1"/>
</dbReference>
<keyword evidence="7 11" id="KW-0460">Magnesium</keyword>
<keyword evidence="14" id="KW-1185">Reference proteome</keyword>
<dbReference type="InterPro" id="IPR012340">
    <property type="entry name" value="NA-bd_OB-fold"/>
</dbReference>
<feature type="binding site" evidence="11">
    <location>
        <begin position="27"/>
        <end position="31"/>
    </location>
    <ligand>
        <name>NAD(+)</name>
        <dbReference type="ChEBI" id="CHEBI:57540"/>
    </ligand>
</feature>
<evidence type="ECO:0000256" key="8">
    <source>
        <dbReference type="ARBA" id="ARBA00023027"/>
    </source>
</evidence>
<evidence type="ECO:0000256" key="2">
    <source>
        <dbReference type="ARBA" id="ARBA00022598"/>
    </source>
</evidence>
<evidence type="ECO:0000313" key="13">
    <source>
        <dbReference type="EMBL" id="SCY74804.1"/>
    </source>
</evidence>
<dbReference type="SUPFAM" id="SSF52113">
    <property type="entry name" value="BRCT domain"/>
    <property type="match status" value="1"/>
</dbReference>
<evidence type="ECO:0000256" key="7">
    <source>
        <dbReference type="ARBA" id="ARBA00022842"/>
    </source>
</evidence>
<dbReference type="PROSITE" id="PS50172">
    <property type="entry name" value="BRCT"/>
    <property type="match status" value="1"/>
</dbReference>
<dbReference type="InterPro" id="IPR033136">
    <property type="entry name" value="DNA_ligase_CS"/>
</dbReference>
<dbReference type="GO" id="GO:0006281">
    <property type="term" value="P:DNA repair"/>
    <property type="evidence" value="ECO:0007669"/>
    <property type="project" value="UniProtKB-KW"/>
</dbReference>
<dbReference type="Pfam" id="PF01653">
    <property type="entry name" value="DNA_ligase_aden"/>
    <property type="match status" value="1"/>
</dbReference>
<comment type="similarity">
    <text evidence="11">Belongs to the NAD-dependent DNA ligase family. LigA subfamily.</text>
</comment>
<comment type="function">
    <text evidence="1 11">DNA ligase that catalyzes the formation of phosphodiester linkages between 5'-phosphoryl and 3'-hydroxyl groups in double-stranded DNA using NAD as a coenzyme and as the energy source for the reaction. It is essential for DNA replication and repair of damaged DNA.</text>
</comment>
<dbReference type="InterPro" id="IPR036420">
    <property type="entry name" value="BRCT_dom_sf"/>
</dbReference>